<comment type="caution">
    <text evidence="2">The sequence shown here is derived from an EMBL/GenBank/DDBJ whole genome shotgun (WGS) entry which is preliminary data.</text>
</comment>
<reference evidence="3" key="1">
    <citation type="journal article" date="2019" name="Int. J. Syst. Evol. Microbiol.">
        <title>The Global Catalogue of Microorganisms (GCM) 10K type strain sequencing project: providing services to taxonomists for standard genome sequencing and annotation.</title>
        <authorList>
            <consortium name="The Broad Institute Genomics Platform"/>
            <consortium name="The Broad Institute Genome Sequencing Center for Infectious Disease"/>
            <person name="Wu L."/>
            <person name="Ma J."/>
        </authorList>
    </citation>
    <scope>NUCLEOTIDE SEQUENCE [LARGE SCALE GENOMIC DNA]</scope>
    <source>
        <strain evidence="3">JCM 16904</strain>
    </source>
</reference>
<dbReference type="Pfam" id="PF13469">
    <property type="entry name" value="Sulfotransfer_3"/>
    <property type="match status" value="1"/>
</dbReference>
<dbReference type="SUPFAM" id="SSF52540">
    <property type="entry name" value="P-loop containing nucleoside triphosphate hydrolases"/>
    <property type="match status" value="1"/>
</dbReference>
<name>A0ABP7AZ76_9ACTN</name>
<keyword evidence="3" id="KW-1185">Reference proteome</keyword>
<keyword evidence="1" id="KW-0808">Transferase</keyword>
<dbReference type="EMBL" id="BAAAZP010000003">
    <property type="protein sequence ID" value="GAA3643524.1"/>
    <property type="molecule type" value="Genomic_DNA"/>
</dbReference>
<dbReference type="RefSeq" id="WP_344871980.1">
    <property type="nucleotide sequence ID" value="NZ_BAAAZP010000003.1"/>
</dbReference>
<evidence type="ECO:0000313" key="2">
    <source>
        <dbReference type="EMBL" id="GAA3643524.1"/>
    </source>
</evidence>
<dbReference type="PANTHER" id="PTHR12788">
    <property type="entry name" value="PROTEIN-TYROSINE SULFOTRANSFERASE 2"/>
    <property type="match status" value="1"/>
</dbReference>
<protein>
    <recommendedName>
        <fullName evidence="4">Sulfotransferase family protein</fullName>
    </recommendedName>
</protein>
<evidence type="ECO:0000313" key="3">
    <source>
        <dbReference type="Proteomes" id="UP001500902"/>
    </source>
</evidence>
<dbReference type="InterPro" id="IPR027417">
    <property type="entry name" value="P-loop_NTPase"/>
</dbReference>
<dbReference type="Gene3D" id="3.40.50.300">
    <property type="entry name" value="P-loop containing nucleotide triphosphate hydrolases"/>
    <property type="match status" value="1"/>
</dbReference>
<proteinExistence type="predicted"/>
<dbReference type="Proteomes" id="UP001500902">
    <property type="component" value="Unassembled WGS sequence"/>
</dbReference>
<gene>
    <name evidence="2" type="ORF">GCM10022224_002420</name>
</gene>
<accession>A0ABP7AZ76</accession>
<dbReference type="PANTHER" id="PTHR12788:SF10">
    <property type="entry name" value="PROTEIN-TYROSINE SULFOTRANSFERASE"/>
    <property type="match status" value="1"/>
</dbReference>
<evidence type="ECO:0000256" key="1">
    <source>
        <dbReference type="ARBA" id="ARBA00022679"/>
    </source>
</evidence>
<evidence type="ECO:0008006" key="4">
    <source>
        <dbReference type="Google" id="ProtNLM"/>
    </source>
</evidence>
<organism evidence="2 3">
    <name type="scientific">Nonomuraea antimicrobica</name>
    <dbReference type="NCBI Taxonomy" id="561173"/>
    <lineage>
        <taxon>Bacteria</taxon>
        <taxon>Bacillati</taxon>
        <taxon>Actinomycetota</taxon>
        <taxon>Actinomycetes</taxon>
        <taxon>Streptosporangiales</taxon>
        <taxon>Streptosporangiaceae</taxon>
        <taxon>Nonomuraea</taxon>
    </lineage>
</organism>
<sequence>MLSFVIGTGRCGSTLVHEVMARHPALGFVSNLDDRSPRCPSSVRRRSGAIYRRVPPALTRKGRVRFAPSEGYLALSREVSPLLADPFRDLTADDLTPWLADRLRRFFLGRWEAAGTPQFSHKFTGWPRVGLLRAVFPEARFVHVVRDGRAVANSWLQMPWWRGHLGPSGWHFGPLPEPYAQEWERSGRSHVLLAGLAWKLLMDAYEAAAPPQDRWLEVRYEDVVADPRKHVELILDFLGLPWTPAFERGFARHRFSSGRADSYRTDLTPAQQALLTHSLERHLRRHGYPTTPL</sequence>
<dbReference type="InterPro" id="IPR026634">
    <property type="entry name" value="TPST-like"/>
</dbReference>